<evidence type="ECO:0000256" key="2">
    <source>
        <dbReference type="SAM" id="SignalP"/>
    </source>
</evidence>
<sequence>MLRRRPVLSVPARVISFLAPLLAGAGTCRPRPVPAFLLRRALLSPSPAQGQRRELPAWAPARAPCGRRQGAAMQGASPPRTMARSCCAGVRAPPAPLSPSPAQGGGASSPRAASIWLVPPWICEFESQAGPPEPVLDSHAGRRSSCLPRRGDRRGTAASNGAATRGQKCCSPLALHDARLSSVGIYIRQSLHQIAWI</sequence>
<name>A0A2T7D5Y7_9POAL</name>
<dbReference type="EMBL" id="CM009754">
    <property type="protein sequence ID" value="PUZ50989.1"/>
    <property type="molecule type" value="Genomic_DNA"/>
</dbReference>
<dbReference type="Proteomes" id="UP000244336">
    <property type="component" value="Chromosome 6"/>
</dbReference>
<dbReference type="Gramene" id="PUZ50989">
    <property type="protein sequence ID" value="PUZ50989"/>
    <property type="gene ID" value="GQ55_6G125300"/>
</dbReference>
<organism evidence="3 4">
    <name type="scientific">Panicum hallii var. hallii</name>
    <dbReference type="NCBI Taxonomy" id="1504633"/>
    <lineage>
        <taxon>Eukaryota</taxon>
        <taxon>Viridiplantae</taxon>
        <taxon>Streptophyta</taxon>
        <taxon>Embryophyta</taxon>
        <taxon>Tracheophyta</taxon>
        <taxon>Spermatophyta</taxon>
        <taxon>Magnoliopsida</taxon>
        <taxon>Liliopsida</taxon>
        <taxon>Poales</taxon>
        <taxon>Poaceae</taxon>
        <taxon>PACMAD clade</taxon>
        <taxon>Panicoideae</taxon>
        <taxon>Panicodae</taxon>
        <taxon>Paniceae</taxon>
        <taxon>Panicinae</taxon>
        <taxon>Panicum</taxon>
        <taxon>Panicum sect. Panicum</taxon>
    </lineage>
</organism>
<dbReference type="AlphaFoldDB" id="A0A2T7D5Y7"/>
<evidence type="ECO:0000256" key="1">
    <source>
        <dbReference type="SAM" id="MobiDB-lite"/>
    </source>
</evidence>
<protein>
    <submittedName>
        <fullName evidence="3">Uncharacterized protein</fullName>
    </submittedName>
</protein>
<feature type="chain" id="PRO_5015483244" evidence="2">
    <location>
        <begin position="31"/>
        <end position="197"/>
    </location>
</feature>
<keyword evidence="4" id="KW-1185">Reference proteome</keyword>
<feature type="signal peptide" evidence="2">
    <location>
        <begin position="1"/>
        <end position="30"/>
    </location>
</feature>
<evidence type="ECO:0000313" key="3">
    <source>
        <dbReference type="EMBL" id="PUZ50989.1"/>
    </source>
</evidence>
<keyword evidence="2" id="KW-0732">Signal</keyword>
<evidence type="ECO:0000313" key="4">
    <source>
        <dbReference type="Proteomes" id="UP000244336"/>
    </source>
</evidence>
<accession>A0A2T7D5Y7</accession>
<feature type="region of interest" description="Disordered" evidence="1">
    <location>
        <begin position="132"/>
        <end position="165"/>
    </location>
</feature>
<reference evidence="3 4" key="1">
    <citation type="submission" date="2018-04" db="EMBL/GenBank/DDBJ databases">
        <title>WGS assembly of Panicum hallii var. hallii HAL2.</title>
        <authorList>
            <person name="Lovell J."/>
            <person name="Jenkins J."/>
            <person name="Lowry D."/>
            <person name="Mamidi S."/>
            <person name="Sreedasyam A."/>
            <person name="Weng X."/>
            <person name="Barry K."/>
            <person name="Bonette J."/>
            <person name="Campitelli B."/>
            <person name="Daum C."/>
            <person name="Gordon S."/>
            <person name="Gould B."/>
            <person name="Lipzen A."/>
            <person name="MacQueen A."/>
            <person name="Palacio-Mejia J."/>
            <person name="Plott C."/>
            <person name="Shakirov E."/>
            <person name="Shu S."/>
            <person name="Yoshinaga Y."/>
            <person name="Zane M."/>
            <person name="Rokhsar D."/>
            <person name="Grimwood J."/>
            <person name="Schmutz J."/>
            <person name="Juenger T."/>
        </authorList>
    </citation>
    <scope>NUCLEOTIDE SEQUENCE [LARGE SCALE GENOMIC DNA]</scope>
    <source>
        <strain evidence="4">cv. HAL2</strain>
    </source>
</reference>
<gene>
    <name evidence="3" type="ORF">GQ55_6G125300</name>
</gene>
<proteinExistence type="predicted"/>